<keyword evidence="1" id="KW-0472">Membrane</keyword>
<gene>
    <name evidence="2" type="ORF">SAMN02745174_02352</name>
</gene>
<feature type="transmembrane region" description="Helical" evidence="1">
    <location>
        <begin position="50"/>
        <end position="71"/>
    </location>
</feature>
<dbReference type="EMBL" id="FUWX01000025">
    <property type="protein sequence ID" value="SKA03976.1"/>
    <property type="molecule type" value="Genomic_DNA"/>
</dbReference>
<accession>A0A1T4QJZ1</accession>
<keyword evidence="1" id="KW-1133">Transmembrane helix</keyword>
<keyword evidence="1" id="KW-0812">Transmembrane</keyword>
<dbReference type="STRING" id="180163.SAMN02745174_02352"/>
<name>A0A1T4QJZ1_9FUSO</name>
<protein>
    <submittedName>
        <fullName evidence="2">Uncharacterized protein</fullName>
    </submittedName>
</protein>
<dbReference type="Proteomes" id="UP000191153">
    <property type="component" value="Unassembled WGS sequence"/>
</dbReference>
<evidence type="ECO:0000256" key="1">
    <source>
        <dbReference type="SAM" id="Phobius"/>
    </source>
</evidence>
<sequence>MINRNSMYQELYQWTLQNANKYLFIIIIFLLIIMFVLFKYRKTIKQYEFILSFFMILGLILICAYLIFYAWNITGVLI</sequence>
<evidence type="ECO:0000313" key="3">
    <source>
        <dbReference type="Proteomes" id="UP000191153"/>
    </source>
</evidence>
<dbReference type="AlphaFoldDB" id="A0A1T4QJZ1"/>
<evidence type="ECO:0000313" key="2">
    <source>
        <dbReference type="EMBL" id="SKA03976.1"/>
    </source>
</evidence>
<proteinExistence type="predicted"/>
<keyword evidence="3" id="KW-1185">Reference proteome</keyword>
<organism evidence="2 3">
    <name type="scientific">Cetobacterium ceti</name>
    <dbReference type="NCBI Taxonomy" id="180163"/>
    <lineage>
        <taxon>Bacteria</taxon>
        <taxon>Fusobacteriati</taxon>
        <taxon>Fusobacteriota</taxon>
        <taxon>Fusobacteriia</taxon>
        <taxon>Fusobacteriales</taxon>
        <taxon>Fusobacteriaceae</taxon>
        <taxon>Cetobacterium</taxon>
    </lineage>
</organism>
<feature type="transmembrane region" description="Helical" evidence="1">
    <location>
        <begin position="20"/>
        <end position="38"/>
    </location>
</feature>
<dbReference type="RefSeq" id="WP_078694780.1">
    <property type="nucleotide sequence ID" value="NZ_FUWX01000025.1"/>
</dbReference>
<reference evidence="2 3" key="1">
    <citation type="submission" date="2017-02" db="EMBL/GenBank/DDBJ databases">
        <authorList>
            <person name="Peterson S.W."/>
        </authorList>
    </citation>
    <scope>NUCLEOTIDE SEQUENCE [LARGE SCALE GENOMIC DNA]</scope>
    <source>
        <strain evidence="2 3">ATCC 700028</strain>
    </source>
</reference>